<dbReference type="AlphaFoldDB" id="U2KU46"/>
<dbReference type="Proteomes" id="UP000017023">
    <property type="component" value="Unassembled WGS sequence"/>
</dbReference>
<dbReference type="EMBL" id="AWGW01000007">
    <property type="protein sequence ID" value="ERK01992.1"/>
    <property type="molecule type" value="Genomic_DNA"/>
</dbReference>
<evidence type="ECO:0000313" key="1">
    <source>
        <dbReference type="EMBL" id="ERK01992.1"/>
    </source>
</evidence>
<gene>
    <name evidence="1" type="ORF">HMPREF9145_0172</name>
</gene>
<name>U2KU46_9BACT</name>
<evidence type="ECO:0000313" key="2">
    <source>
        <dbReference type="Proteomes" id="UP000017023"/>
    </source>
</evidence>
<protein>
    <submittedName>
        <fullName evidence="1">Uncharacterized protein</fullName>
    </submittedName>
</protein>
<reference evidence="1 2" key="1">
    <citation type="submission" date="2013-08" db="EMBL/GenBank/DDBJ databases">
        <authorList>
            <person name="Durkin A.S."/>
            <person name="Haft D.R."/>
            <person name="McCorrison J."/>
            <person name="Torralba M."/>
            <person name="Gillis M."/>
            <person name="Haft D.H."/>
            <person name="Methe B."/>
            <person name="Sutton G."/>
            <person name="Nelson K.E."/>
        </authorList>
    </citation>
    <scope>NUCLEOTIDE SEQUENCE [LARGE SCALE GENOMIC DNA]</scope>
    <source>
        <strain evidence="1 2">F0493</strain>
    </source>
</reference>
<proteinExistence type="predicted"/>
<comment type="caution">
    <text evidence="1">The sequence shown here is derived from an EMBL/GenBank/DDBJ whole genome shotgun (WGS) entry which is preliminary data.</text>
</comment>
<dbReference type="PATRIC" id="fig|1395125.3.peg.760"/>
<sequence length="41" mass="4838">MYHVFMIFKMQLNANMKIKAKQNQGAHLENGFKATRNTLRI</sequence>
<accession>U2KU46</accession>
<organism evidence="1 2">
    <name type="scientific">Segatella salivae F0493</name>
    <dbReference type="NCBI Taxonomy" id="1395125"/>
    <lineage>
        <taxon>Bacteria</taxon>
        <taxon>Pseudomonadati</taxon>
        <taxon>Bacteroidota</taxon>
        <taxon>Bacteroidia</taxon>
        <taxon>Bacteroidales</taxon>
        <taxon>Prevotellaceae</taxon>
        <taxon>Segatella</taxon>
    </lineage>
</organism>